<evidence type="ECO:0000313" key="2">
    <source>
        <dbReference type="EMBL" id="CAK5279989.1"/>
    </source>
</evidence>
<keyword evidence="3" id="KW-1185">Reference proteome</keyword>
<feature type="compositionally biased region" description="Basic and acidic residues" evidence="1">
    <location>
        <begin position="35"/>
        <end position="45"/>
    </location>
</feature>
<comment type="caution">
    <text evidence="2">The sequence shown here is derived from an EMBL/GenBank/DDBJ whole genome shotgun (WGS) entry which is preliminary data.</text>
</comment>
<feature type="compositionally biased region" description="Basic and acidic residues" evidence="1">
    <location>
        <begin position="88"/>
        <end position="97"/>
    </location>
</feature>
<dbReference type="AlphaFoldDB" id="A0AAD2HPB8"/>
<dbReference type="InterPro" id="IPR013885">
    <property type="entry name" value="DUF1764_euk"/>
</dbReference>
<evidence type="ECO:0008006" key="4">
    <source>
        <dbReference type="Google" id="ProtNLM"/>
    </source>
</evidence>
<name>A0AAD2HPB8_9AGAR</name>
<evidence type="ECO:0000313" key="3">
    <source>
        <dbReference type="Proteomes" id="UP001295794"/>
    </source>
</evidence>
<proteinExistence type="predicted"/>
<sequence length="155" mass="16938">MSEIDDIFAKRPLASTSAAPPVDQPKKKKSKKGKVKEPVKDEIENASKSSSSSKKRAAPETVVDTSSRPVPAQKKIKLAKYPPAPVIGKEEENKFTDSRGSGPKRKTEEGWTIYKEDELGIKDEGGGSVPFVSPSFPYKFLADTPLCPFDCDCCF</sequence>
<gene>
    <name evidence="2" type="ORF">MYCIT1_LOCUS30402</name>
</gene>
<reference evidence="2" key="1">
    <citation type="submission" date="2023-11" db="EMBL/GenBank/DDBJ databases">
        <authorList>
            <person name="De Vega J J."/>
            <person name="De Vega J J."/>
        </authorList>
    </citation>
    <scope>NUCLEOTIDE SEQUENCE</scope>
</reference>
<accession>A0AAD2HPB8</accession>
<organism evidence="2 3">
    <name type="scientific">Mycena citricolor</name>
    <dbReference type="NCBI Taxonomy" id="2018698"/>
    <lineage>
        <taxon>Eukaryota</taxon>
        <taxon>Fungi</taxon>
        <taxon>Dikarya</taxon>
        <taxon>Basidiomycota</taxon>
        <taxon>Agaricomycotina</taxon>
        <taxon>Agaricomycetes</taxon>
        <taxon>Agaricomycetidae</taxon>
        <taxon>Agaricales</taxon>
        <taxon>Marasmiineae</taxon>
        <taxon>Mycenaceae</taxon>
        <taxon>Mycena</taxon>
    </lineage>
</organism>
<dbReference type="PANTHER" id="PTHR34066">
    <property type="entry name" value="GROWTH FACTOR 2"/>
    <property type="match status" value="1"/>
</dbReference>
<dbReference type="PANTHER" id="PTHR34066:SF1">
    <property type="entry name" value="DUF1764 FAMILY PROTEIN"/>
    <property type="match status" value="1"/>
</dbReference>
<dbReference type="Proteomes" id="UP001295794">
    <property type="component" value="Unassembled WGS sequence"/>
</dbReference>
<protein>
    <recommendedName>
        <fullName evidence="4">DUF1764-domain-containing protein</fullName>
    </recommendedName>
</protein>
<evidence type="ECO:0000256" key="1">
    <source>
        <dbReference type="SAM" id="MobiDB-lite"/>
    </source>
</evidence>
<dbReference type="Pfam" id="PF08576">
    <property type="entry name" value="DUF1764"/>
    <property type="match status" value="1"/>
</dbReference>
<feature type="region of interest" description="Disordered" evidence="1">
    <location>
        <begin position="1"/>
        <end position="111"/>
    </location>
</feature>
<dbReference type="EMBL" id="CAVNYO010000440">
    <property type="protein sequence ID" value="CAK5279989.1"/>
    <property type="molecule type" value="Genomic_DNA"/>
</dbReference>